<gene>
    <name evidence="7 10" type="primary">argC</name>
    <name evidence="10" type="ORF">SPSYN_01310</name>
</gene>
<dbReference type="HAMAP" id="MF_00150">
    <property type="entry name" value="ArgC_type1"/>
    <property type="match status" value="1"/>
</dbReference>
<dbReference type="GO" id="GO:0006526">
    <property type="term" value="P:L-arginine biosynthetic process"/>
    <property type="evidence" value="ECO:0007669"/>
    <property type="project" value="UniProtKB-UniRule"/>
</dbReference>
<comment type="catalytic activity">
    <reaction evidence="6 7">
        <text>N-acetyl-L-glutamate 5-semialdehyde + phosphate + NADP(+) = N-acetyl-L-glutamyl 5-phosphate + NADPH + H(+)</text>
        <dbReference type="Rhea" id="RHEA:21588"/>
        <dbReference type="ChEBI" id="CHEBI:15378"/>
        <dbReference type="ChEBI" id="CHEBI:29123"/>
        <dbReference type="ChEBI" id="CHEBI:43474"/>
        <dbReference type="ChEBI" id="CHEBI:57783"/>
        <dbReference type="ChEBI" id="CHEBI:57936"/>
        <dbReference type="ChEBI" id="CHEBI:58349"/>
        <dbReference type="EC" id="1.2.1.38"/>
    </reaction>
</comment>
<evidence type="ECO:0000256" key="3">
    <source>
        <dbReference type="ARBA" id="ARBA00022605"/>
    </source>
</evidence>
<evidence type="ECO:0000313" key="10">
    <source>
        <dbReference type="EMBL" id="KAF1085174.1"/>
    </source>
</evidence>
<keyword evidence="5 7" id="KW-0560">Oxidoreductase</keyword>
<keyword evidence="3 7" id="KW-0028">Amino-acid biosynthesis</keyword>
<dbReference type="GO" id="GO:0003942">
    <property type="term" value="F:N-acetyl-gamma-glutamyl-phosphate reductase activity"/>
    <property type="evidence" value="ECO:0007669"/>
    <property type="project" value="UniProtKB-UniRule"/>
</dbReference>
<dbReference type="InterPro" id="IPR000706">
    <property type="entry name" value="AGPR_type-1"/>
</dbReference>
<keyword evidence="7" id="KW-0963">Cytoplasm</keyword>
<dbReference type="GO" id="GO:0070401">
    <property type="term" value="F:NADP+ binding"/>
    <property type="evidence" value="ECO:0007669"/>
    <property type="project" value="InterPro"/>
</dbReference>
<dbReference type="InterPro" id="IPR058924">
    <property type="entry name" value="AGPR_dimerisation_dom"/>
</dbReference>
<comment type="function">
    <text evidence="7">Catalyzes the NADPH-dependent reduction of N-acetyl-5-glutamyl phosphate to yield N-acetyl-L-glutamate 5-semialdehyde.</text>
</comment>
<dbReference type="EC" id="1.2.1.38" evidence="7"/>
<dbReference type="RefSeq" id="WP_161821678.1">
    <property type="nucleotide sequence ID" value="NZ_LSRS01000003.1"/>
</dbReference>
<keyword evidence="11" id="KW-1185">Reference proteome</keyword>
<protein>
    <recommendedName>
        <fullName evidence="7">N-acetyl-gamma-glutamyl-phosphate reductase</fullName>
        <shortName evidence="7">AGPR</shortName>
        <ecNumber evidence="7">1.2.1.38</ecNumber>
    </recommendedName>
    <alternativeName>
        <fullName evidence="7">N-acetyl-glutamate semialdehyde dehydrogenase</fullName>
        <shortName evidence="7">NAGSA dehydrogenase</shortName>
    </alternativeName>
</protein>
<dbReference type="SMART" id="SM00859">
    <property type="entry name" value="Semialdhyde_dh"/>
    <property type="match status" value="1"/>
</dbReference>
<dbReference type="InterPro" id="IPR023013">
    <property type="entry name" value="AGPR_AS"/>
</dbReference>
<comment type="subcellular location">
    <subcellularLocation>
        <location evidence="7">Cytoplasm</location>
    </subcellularLocation>
</comment>
<dbReference type="GO" id="GO:0051287">
    <property type="term" value="F:NAD binding"/>
    <property type="evidence" value="ECO:0007669"/>
    <property type="project" value="InterPro"/>
</dbReference>
<evidence type="ECO:0000256" key="2">
    <source>
        <dbReference type="ARBA" id="ARBA00022571"/>
    </source>
</evidence>
<dbReference type="Gene3D" id="3.30.360.10">
    <property type="entry name" value="Dihydrodipicolinate Reductase, domain 2"/>
    <property type="match status" value="1"/>
</dbReference>
<dbReference type="NCBIfam" id="TIGR01850">
    <property type="entry name" value="argC"/>
    <property type="match status" value="1"/>
</dbReference>
<dbReference type="InterPro" id="IPR036291">
    <property type="entry name" value="NAD(P)-bd_dom_sf"/>
</dbReference>
<dbReference type="InterPro" id="IPR050085">
    <property type="entry name" value="AGPR"/>
</dbReference>
<organism evidence="10 11">
    <name type="scientific">Sporotomaculum syntrophicum</name>
    <dbReference type="NCBI Taxonomy" id="182264"/>
    <lineage>
        <taxon>Bacteria</taxon>
        <taxon>Bacillati</taxon>
        <taxon>Bacillota</taxon>
        <taxon>Clostridia</taxon>
        <taxon>Eubacteriales</taxon>
        <taxon>Desulfallaceae</taxon>
        <taxon>Sporotomaculum</taxon>
    </lineage>
</organism>
<dbReference type="EMBL" id="LSRS01000003">
    <property type="protein sequence ID" value="KAF1085174.1"/>
    <property type="molecule type" value="Genomic_DNA"/>
</dbReference>
<comment type="similarity">
    <text evidence="7">Belongs to the NAGSA dehydrogenase family. Type 1 subfamily.</text>
</comment>
<evidence type="ECO:0000313" key="11">
    <source>
        <dbReference type="Proteomes" id="UP000798488"/>
    </source>
</evidence>
<dbReference type="AlphaFoldDB" id="A0A9D2WPW1"/>
<evidence type="ECO:0000256" key="5">
    <source>
        <dbReference type="ARBA" id="ARBA00023002"/>
    </source>
</evidence>
<dbReference type="CDD" id="cd17895">
    <property type="entry name" value="AGPR_1_N"/>
    <property type="match status" value="1"/>
</dbReference>
<feature type="active site" evidence="7 8">
    <location>
        <position position="151"/>
    </location>
</feature>
<evidence type="ECO:0000256" key="7">
    <source>
        <dbReference type="HAMAP-Rule" id="MF_00150"/>
    </source>
</evidence>
<dbReference type="PANTHER" id="PTHR32338">
    <property type="entry name" value="N-ACETYL-GAMMA-GLUTAMYL-PHOSPHATE REDUCTASE, CHLOROPLASTIC-RELATED-RELATED"/>
    <property type="match status" value="1"/>
</dbReference>
<reference evidence="10" key="1">
    <citation type="submission" date="2016-02" db="EMBL/GenBank/DDBJ databases">
        <title>Draft Genome Sequence of Sporotomaculum syntrophicum Strain FB, a Syntrophic Benzoate Degrader.</title>
        <authorList>
            <person name="Nobu M.K."/>
            <person name="Narihiro T."/>
            <person name="Qiu Y.-L."/>
            <person name="Ohashi A."/>
            <person name="Liu W.-T."/>
            <person name="Yuji S."/>
        </authorList>
    </citation>
    <scope>NUCLEOTIDE SEQUENCE</scope>
    <source>
        <strain evidence="10">FB</strain>
    </source>
</reference>
<evidence type="ECO:0000256" key="6">
    <source>
        <dbReference type="ARBA" id="ARBA00050557"/>
    </source>
</evidence>
<dbReference type="OrthoDB" id="9801289at2"/>
<evidence type="ECO:0000256" key="4">
    <source>
        <dbReference type="ARBA" id="ARBA00022857"/>
    </source>
</evidence>
<evidence type="ECO:0000259" key="9">
    <source>
        <dbReference type="SMART" id="SM00859"/>
    </source>
</evidence>
<dbReference type="SUPFAM" id="SSF55347">
    <property type="entry name" value="Glyceraldehyde-3-phosphate dehydrogenase-like, C-terminal domain"/>
    <property type="match status" value="1"/>
</dbReference>
<dbReference type="Proteomes" id="UP000798488">
    <property type="component" value="Unassembled WGS sequence"/>
</dbReference>
<dbReference type="Gene3D" id="3.40.50.720">
    <property type="entry name" value="NAD(P)-binding Rossmann-like Domain"/>
    <property type="match status" value="1"/>
</dbReference>
<keyword evidence="4 7" id="KW-0521">NADP</keyword>
<comment type="pathway">
    <text evidence="1 7">Amino-acid biosynthesis; L-arginine biosynthesis; N(2)-acetyl-L-ornithine from L-glutamate: step 3/4.</text>
</comment>
<dbReference type="PANTHER" id="PTHR32338:SF10">
    <property type="entry name" value="N-ACETYL-GAMMA-GLUTAMYL-PHOSPHATE REDUCTASE, CHLOROPLASTIC-RELATED"/>
    <property type="match status" value="1"/>
</dbReference>
<dbReference type="GO" id="GO:0005737">
    <property type="term" value="C:cytoplasm"/>
    <property type="evidence" value="ECO:0007669"/>
    <property type="project" value="UniProtKB-SubCell"/>
</dbReference>
<dbReference type="CDD" id="cd23934">
    <property type="entry name" value="AGPR_1_C"/>
    <property type="match status" value="1"/>
</dbReference>
<dbReference type="PROSITE" id="PS01224">
    <property type="entry name" value="ARGC"/>
    <property type="match status" value="1"/>
</dbReference>
<dbReference type="FunFam" id="3.30.360.10:FF:000014">
    <property type="entry name" value="N-acetyl-gamma-glutamyl-phosphate reductase"/>
    <property type="match status" value="1"/>
</dbReference>
<sequence length="347" mass="38111">MKIKVGIIGATGYAGAELVRLLVSHPQAELVALTTQSYEDSQFYEVYPYIYRYVDQKCLQLDPPSLVGAADVIFTALPHGHAMPVAREALRQGKKFIDLGADFRFDSREVYEKWYKVEHTAPDLLEQAVYGLPELHRDKIRSACLVGNPGCYPTSVILGLAPLLAHGLVDTGTVVADCKSGVSGAGRGLSLGVHFAEVNENFRAYNVGQHRHTPEIEQELSKLAGEDMVISFTPHLTPMNRGILSTLYARLKQEISAAKVRALYEEYYNGEFFVRVLPEGLLPQTKAVAGSNHCDLVPVVDPRTGRVVVISVIDNLIKGAAGQAVQNMNLMYDLPETMGLDRPGLYP</sequence>
<keyword evidence="2 7" id="KW-0055">Arginine biosynthesis</keyword>
<dbReference type="InterPro" id="IPR000534">
    <property type="entry name" value="Semialdehyde_DH_NAD-bd"/>
</dbReference>
<name>A0A9D2WPW1_9FIRM</name>
<dbReference type="Pfam" id="PF22698">
    <property type="entry name" value="Semialdhyde_dhC_1"/>
    <property type="match status" value="1"/>
</dbReference>
<evidence type="ECO:0000256" key="8">
    <source>
        <dbReference type="PROSITE-ProRule" id="PRU10010"/>
    </source>
</evidence>
<evidence type="ECO:0000256" key="1">
    <source>
        <dbReference type="ARBA" id="ARBA00004862"/>
    </source>
</evidence>
<feature type="domain" description="Semialdehyde dehydrogenase NAD-binding" evidence="9">
    <location>
        <begin position="4"/>
        <end position="143"/>
    </location>
</feature>
<accession>A0A9D2WPW1</accession>
<dbReference type="SUPFAM" id="SSF51735">
    <property type="entry name" value="NAD(P)-binding Rossmann-fold domains"/>
    <property type="match status" value="1"/>
</dbReference>
<dbReference type="Pfam" id="PF01118">
    <property type="entry name" value="Semialdhyde_dh"/>
    <property type="match status" value="1"/>
</dbReference>
<comment type="caution">
    <text evidence="10">The sequence shown here is derived from an EMBL/GenBank/DDBJ whole genome shotgun (WGS) entry which is preliminary data.</text>
</comment>
<proteinExistence type="inferred from homology"/>